<dbReference type="Proteomes" id="UP000184932">
    <property type="component" value="Unassembled WGS sequence"/>
</dbReference>
<name>A0A1N6EAM6_9RHOB</name>
<dbReference type="PANTHER" id="PTHR37089">
    <property type="entry name" value="PROTEIN U-RELATED"/>
    <property type="match status" value="1"/>
</dbReference>
<feature type="domain" description="Spore coat protein U/FanG" evidence="2">
    <location>
        <begin position="182"/>
        <end position="313"/>
    </location>
</feature>
<accession>A0A1N6EAM6</accession>
<gene>
    <name evidence="3" type="ORF">SAMN05444002_0525</name>
</gene>
<organism evidence="3 4">
    <name type="scientific">Vannielia litorea</name>
    <dbReference type="NCBI Taxonomy" id="1217970"/>
    <lineage>
        <taxon>Bacteria</taxon>
        <taxon>Pseudomonadati</taxon>
        <taxon>Pseudomonadota</taxon>
        <taxon>Alphaproteobacteria</taxon>
        <taxon>Rhodobacterales</taxon>
        <taxon>Paracoccaceae</taxon>
        <taxon>Vannielia</taxon>
    </lineage>
</organism>
<reference evidence="4" key="1">
    <citation type="submission" date="2016-11" db="EMBL/GenBank/DDBJ databases">
        <authorList>
            <person name="Varghese N."/>
            <person name="Submissions S."/>
        </authorList>
    </citation>
    <scope>NUCLEOTIDE SEQUENCE [LARGE SCALE GENOMIC DNA]</scope>
    <source>
        <strain evidence="4">DSM 29440</strain>
    </source>
</reference>
<keyword evidence="3" id="KW-0167">Capsid protein</keyword>
<dbReference type="OrthoDB" id="7478692at2"/>
<evidence type="ECO:0000256" key="1">
    <source>
        <dbReference type="SAM" id="SignalP"/>
    </source>
</evidence>
<dbReference type="Pfam" id="PF05229">
    <property type="entry name" value="SCPU"/>
    <property type="match status" value="2"/>
</dbReference>
<dbReference type="InterPro" id="IPR007893">
    <property type="entry name" value="Spore_coat_U/FanG"/>
</dbReference>
<feature type="chain" id="PRO_5012478310" evidence="1">
    <location>
        <begin position="27"/>
        <end position="316"/>
    </location>
</feature>
<dbReference type="EMBL" id="FSRL01000001">
    <property type="protein sequence ID" value="SIN80090.1"/>
    <property type="molecule type" value="Genomic_DNA"/>
</dbReference>
<evidence type="ECO:0000313" key="4">
    <source>
        <dbReference type="Proteomes" id="UP000184932"/>
    </source>
</evidence>
<keyword evidence="4" id="KW-1185">Reference proteome</keyword>
<evidence type="ECO:0000313" key="3">
    <source>
        <dbReference type="EMBL" id="SIN80090.1"/>
    </source>
</evidence>
<dbReference type="PANTHER" id="PTHR37089:SF4">
    <property type="entry name" value="EXPORTED PROTEIN"/>
    <property type="match status" value="1"/>
</dbReference>
<dbReference type="InterPro" id="IPR053167">
    <property type="entry name" value="Spore_coat_component"/>
</dbReference>
<protein>
    <submittedName>
        <fullName evidence="3">Spore coat protein U (SCPU) domain-containing protein</fullName>
    </submittedName>
</protein>
<evidence type="ECO:0000259" key="2">
    <source>
        <dbReference type="Pfam" id="PF05229"/>
    </source>
</evidence>
<feature type="domain" description="Spore coat protein U/FanG" evidence="2">
    <location>
        <begin position="16"/>
        <end position="155"/>
    </location>
</feature>
<keyword evidence="1" id="KW-0732">Signal</keyword>
<dbReference type="AlphaFoldDB" id="A0A1N6EAM6"/>
<proteinExistence type="predicted"/>
<feature type="signal peptide" evidence="1">
    <location>
        <begin position="1"/>
        <end position="26"/>
    </location>
</feature>
<dbReference type="SMART" id="SM00972">
    <property type="entry name" value="SCPU"/>
    <property type="match status" value="2"/>
</dbReference>
<sequence length="316" mass="32362">MPMIPRTLRTLAAMAALAVAPMTAQAANCTATVTDVNFGTVTLRAGANNTTQGNIRVTCSNPLLLVADVVGVCVQIGPGSGGAGAGNSPRYMRNGSGRALAYDLRLGGSSAVTGPTTEVFRSITMLVGLGGTVDIPIYGRIVENAPSVPTGSYASNFSGPTQVKLTYGVLACGLLGQTSTPAPFTVSAQLEASCEIDVSSMNFGVIPTQLTAPVDQTASLNVRCSDATPYTVTLGQGTGGGTDPARRRMKNGANVLEYGLYRDAARSAVWGATPTTDLDATGAGLNQGYTIYGRIHAGQSAEFGTYTDSVVVTVNY</sequence>
<keyword evidence="3" id="KW-0946">Virion</keyword>
<dbReference type="STRING" id="1217970.SAMN05444002_0525"/>